<feature type="chain" id="PRO_5039364634" evidence="2">
    <location>
        <begin position="21"/>
        <end position="332"/>
    </location>
</feature>
<feature type="domain" description="FMN-binding" evidence="3">
    <location>
        <begin position="134"/>
        <end position="208"/>
    </location>
</feature>
<evidence type="ECO:0000256" key="2">
    <source>
        <dbReference type="SAM" id="SignalP"/>
    </source>
</evidence>
<accession>A0A3E5ELT2</accession>
<dbReference type="InterPro" id="IPR007329">
    <property type="entry name" value="FMN-bd"/>
</dbReference>
<proteinExistence type="predicted"/>
<dbReference type="Pfam" id="PF04205">
    <property type="entry name" value="FMN_bind"/>
    <property type="match status" value="2"/>
</dbReference>
<evidence type="ECO:0000256" key="1">
    <source>
        <dbReference type="SAM" id="MobiDB-lite"/>
    </source>
</evidence>
<sequence>MYKKNLMKLLPAVAVIIAIAAAGFQQDSEVKSTKTVQAAENELIKSDELTSLLTTAYFNDGGMKDTDEADSSILKTKKSKSKIKKAGITTGKTKALPEKSAAASGQGQGTTTTPTTSVPKGGYKDGIYQGSGTGFGGTITVQVTISGGKIASIEILSAAGETGSYFASAKGVISKMISGQTPNVDAVSGATYSSNGIIQAVQNALSKAGKGKAAKTTKKTTKKNTNTSNKTTTPVEITKPSGEVTYKDGMYTAEAEGFDGPVKVTVTIKDGKITAITNTNTDTKEYFNKAWNSIQPKILEKQAVYGVDTVSGATFSSNGILKAVQKAWNRLR</sequence>
<feature type="region of interest" description="Disordered" evidence="1">
    <location>
        <begin position="93"/>
        <end position="123"/>
    </location>
</feature>
<dbReference type="SMART" id="SM00900">
    <property type="entry name" value="FMN_bind"/>
    <property type="match status" value="2"/>
</dbReference>
<keyword evidence="2" id="KW-0732">Signal</keyword>
<comment type="caution">
    <text evidence="4">The sequence shown here is derived from an EMBL/GenBank/DDBJ whole genome shotgun (WGS) entry which is preliminary data.</text>
</comment>
<dbReference type="EMBL" id="QSUZ01000002">
    <property type="protein sequence ID" value="RGN89920.1"/>
    <property type="molecule type" value="Genomic_DNA"/>
</dbReference>
<dbReference type="GO" id="GO:0016020">
    <property type="term" value="C:membrane"/>
    <property type="evidence" value="ECO:0007669"/>
    <property type="project" value="InterPro"/>
</dbReference>
<evidence type="ECO:0000313" key="5">
    <source>
        <dbReference type="Proteomes" id="UP000261105"/>
    </source>
</evidence>
<dbReference type="AlphaFoldDB" id="A0A3E5ELT2"/>
<gene>
    <name evidence="4" type="ORF">DXB38_02075</name>
</gene>
<feature type="domain" description="FMN-binding" evidence="3">
    <location>
        <begin position="257"/>
        <end position="331"/>
    </location>
</feature>
<feature type="region of interest" description="Disordered" evidence="1">
    <location>
        <begin position="211"/>
        <end position="237"/>
    </location>
</feature>
<feature type="compositionally biased region" description="Low complexity" evidence="1">
    <location>
        <begin position="223"/>
        <end position="233"/>
    </location>
</feature>
<organism evidence="4 5">
    <name type="scientific">Blautia obeum</name>
    <dbReference type="NCBI Taxonomy" id="40520"/>
    <lineage>
        <taxon>Bacteria</taxon>
        <taxon>Bacillati</taxon>
        <taxon>Bacillota</taxon>
        <taxon>Clostridia</taxon>
        <taxon>Lachnospirales</taxon>
        <taxon>Lachnospiraceae</taxon>
        <taxon>Blautia</taxon>
    </lineage>
</organism>
<reference evidence="4 5" key="1">
    <citation type="submission" date="2018-08" db="EMBL/GenBank/DDBJ databases">
        <title>A genome reference for cultivated species of the human gut microbiota.</title>
        <authorList>
            <person name="Zou Y."/>
            <person name="Xue W."/>
            <person name="Luo G."/>
        </authorList>
    </citation>
    <scope>NUCLEOTIDE SEQUENCE [LARGE SCALE GENOMIC DNA]</scope>
    <source>
        <strain evidence="4 5">OM03-6</strain>
    </source>
</reference>
<evidence type="ECO:0000313" key="4">
    <source>
        <dbReference type="EMBL" id="RGN89920.1"/>
    </source>
</evidence>
<feature type="signal peptide" evidence="2">
    <location>
        <begin position="1"/>
        <end position="20"/>
    </location>
</feature>
<dbReference type="Proteomes" id="UP000261105">
    <property type="component" value="Unassembled WGS sequence"/>
</dbReference>
<dbReference type="GO" id="GO:0010181">
    <property type="term" value="F:FMN binding"/>
    <property type="evidence" value="ECO:0007669"/>
    <property type="project" value="InterPro"/>
</dbReference>
<feature type="compositionally biased region" description="Low complexity" evidence="1">
    <location>
        <begin position="93"/>
        <end position="117"/>
    </location>
</feature>
<dbReference type="Gene3D" id="3.90.1010.20">
    <property type="match status" value="2"/>
</dbReference>
<feature type="compositionally biased region" description="Basic residues" evidence="1">
    <location>
        <begin position="211"/>
        <end position="222"/>
    </location>
</feature>
<evidence type="ECO:0000259" key="3">
    <source>
        <dbReference type="SMART" id="SM00900"/>
    </source>
</evidence>
<protein>
    <submittedName>
        <fullName evidence="4">FMN-binding protein</fullName>
    </submittedName>
</protein>
<name>A0A3E5ELT2_9FIRM</name>